<dbReference type="Proteomes" id="UP000182658">
    <property type="component" value="Unassembled WGS sequence"/>
</dbReference>
<feature type="transmembrane region" description="Helical" evidence="1">
    <location>
        <begin position="39"/>
        <end position="59"/>
    </location>
</feature>
<name>A0A1J7IEU4_9PEZI</name>
<dbReference type="EMBL" id="KV875101">
    <property type="protein sequence ID" value="OIW25925.1"/>
    <property type="molecule type" value="Genomic_DNA"/>
</dbReference>
<evidence type="ECO:0000313" key="2">
    <source>
        <dbReference type="EMBL" id="OIW25925.1"/>
    </source>
</evidence>
<protein>
    <submittedName>
        <fullName evidence="2">Uncharacterized protein</fullName>
    </submittedName>
</protein>
<keyword evidence="1" id="KW-0472">Membrane</keyword>
<accession>A0A1J7IEU4</accession>
<dbReference type="InParanoid" id="A0A1J7IEU4"/>
<sequence>MSDDPVPVAYVAVGFTIVTVFATAFLGSPRFRVLFGDMVMFFVRAVALAIGWAFVAVLYPPIQLFNFCSPFVPYDNSNEEQEKDKVNKVDLSIYKVSNLDFSQRFVPVFREEDE</sequence>
<keyword evidence="1" id="KW-1133">Transmembrane helix</keyword>
<feature type="transmembrane region" description="Helical" evidence="1">
    <location>
        <begin position="6"/>
        <end position="27"/>
    </location>
</feature>
<reference evidence="2 3" key="1">
    <citation type="submission" date="2016-10" db="EMBL/GenBank/DDBJ databases">
        <title>Draft genome sequence of Coniochaeta ligniaria NRRL30616, a lignocellulolytic fungus for bioabatement of inhibitors in plant biomass hydrolysates.</title>
        <authorList>
            <consortium name="DOE Joint Genome Institute"/>
            <person name="Jimenez D.J."/>
            <person name="Hector R.E."/>
            <person name="Riley R."/>
            <person name="Sun H."/>
            <person name="Grigoriev I.V."/>
            <person name="Van Elsas J.D."/>
            <person name="Nichols N.N."/>
        </authorList>
    </citation>
    <scope>NUCLEOTIDE SEQUENCE [LARGE SCALE GENOMIC DNA]</scope>
    <source>
        <strain evidence="2 3">NRRL 30616</strain>
    </source>
</reference>
<keyword evidence="1" id="KW-0812">Transmembrane</keyword>
<proteinExistence type="predicted"/>
<keyword evidence="3" id="KW-1185">Reference proteome</keyword>
<gene>
    <name evidence="2" type="ORF">CONLIGDRAFT_647655</name>
</gene>
<dbReference type="AlphaFoldDB" id="A0A1J7IEU4"/>
<evidence type="ECO:0000313" key="3">
    <source>
        <dbReference type="Proteomes" id="UP000182658"/>
    </source>
</evidence>
<dbReference type="OrthoDB" id="10376202at2759"/>
<evidence type="ECO:0000256" key="1">
    <source>
        <dbReference type="SAM" id="Phobius"/>
    </source>
</evidence>
<organism evidence="2 3">
    <name type="scientific">Coniochaeta ligniaria NRRL 30616</name>
    <dbReference type="NCBI Taxonomy" id="1408157"/>
    <lineage>
        <taxon>Eukaryota</taxon>
        <taxon>Fungi</taxon>
        <taxon>Dikarya</taxon>
        <taxon>Ascomycota</taxon>
        <taxon>Pezizomycotina</taxon>
        <taxon>Sordariomycetes</taxon>
        <taxon>Sordariomycetidae</taxon>
        <taxon>Coniochaetales</taxon>
        <taxon>Coniochaetaceae</taxon>
        <taxon>Coniochaeta</taxon>
    </lineage>
</organism>